<keyword evidence="2" id="KW-1185">Reference proteome</keyword>
<proteinExistence type="predicted"/>
<evidence type="ECO:0000313" key="2">
    <source>
        <dbReference type="Proteomes" id="UP000315226"/>
    </source>
</evidence>
<dbReference type="Proteomes" id="UP000315226">
    <property type="component" value="Unassembled WGS sequence"/>
</dbReference>
<sequence>MRTAGYEPLESYPGSGKPWRSRHLACGSIVSPRPAYLSAGQVGCTECAKESRRVIFQERAGGAERAEADMRSVGLEPLEPYANSQTPWRCRCTACGKEGTPRLSAIRNLIKEGAAAGCAACNRKARGQRQREGNAAKAQAMMRAAGYEPLEPYLSAAALWGCRHTACGEEVRVKASSVRTGYDPCPVCRAEGYKRRAAARRTDPAEASALMREHGFEPLEPYPGASVGWHCRCITCGKESKPLYSGVRGRGYGCGHCAGSAPLDPAVCVAEMRAAGFEPLEPYPGSDKRWLCRCPGGHEVHLRLTGVRTGKGCRMCATYGIDLAGPAKVYVITHREWKAVKVGIGACTGYTSRLLQHKRRGWELYHARDFPTGAAAYDVEQAVLDRLRGEKLCPFLTKDVMPNGWSETCSADRVTAGEVWAMVEEESRRAAGVYVPRVGERPRAAVLFDAEAAAEEMRACGYEPLGPYPGRTNATWPSRCITCGHEGRPTFNAVRNGGQGCRICRVRAAQAKRAAATAPKAGEVMRAAGFEPLESYRTSQTPWLCRCTTCGRESTPTYSNVNSGRSRCRFCASKLSNAEEAAGEMRAAGFEPLEPYPGRTTDRWRCRCRCGNEVMTRLSSARSGTTGCKKCARSGGRIDPAAAAGEVHAAGFEPLESYPGKTTDRWRCRCRCGADATVTLTSIRGGRTRCGACSGKSC</sequence>
<dbReference type="EMBL" id="BJMN01000015">
    <property type="protein sequence ID" value="GEB57167.1"/>
    <property type="molecule type" value="Genomic_DNA"/>
</dbReference>
<comment type="caution">
    <text evidence="1">The sequence shown here is derived from an EMBL/GenBank/DDBJ whole genome shotgun (WGS) entry which is preliminary data.</text>
</comment>
<accession>A0A4Y3RKE3</accession>
<dbReference type="AlphaFoldDB" id="A0A4Y3RKE3"/>
<protein>
    <submittedName>
        <fullName evidence="1">Uncharacterized protein</fullName>
    </submittedName>
</protein>
<reference evidence="1 2" key="1">
    <citation type="submission" date="2019-06" db="EMBL/GenBank/DDBJ databases">
        <title>Whole genome shotgun sequence of Streptomyces gardneri NBRC 12865.</title>
        <authorList>
            <person name="Hosoyama A."/>
            <person name="Uohara A."/>
            <person name="Ohji S."/>
            <person name="Ichikawa N."/>
        </authorList>
    </citation>
    <scope>NUCLEOTIDE SEQUENCE [LARGE SCALE GENOMIC DNA]</scope>
    <source>
        <strain evidence="1 2">NBRC 12865</strain>
    </source>
</reference>
<gene>
    <name evidence="1" type="ORF">SGA01_27720</name>
</gene>
<name>A0A4Y3RKE3_9ACTN</name>
<evidence type="ECO:0000313" key="1">
    <source>
        <dbReference type="EMBL" id="GEB57167.1"/>
    </source>
</evidence>
<organism evidence="1 2">
    <name type="scientific">Streptomyces gardneri</name>
    <dbReference type="NCBI Taxonomy" id="66892"/>
    <lineage>
        <taxon>Bacteria</taxon>
        <taxon>Bacillati</taxon>
        <taxon>Actinomycetota</taxon>
        <taxon>Actinomycetes</taxon>
        <taxon>Kitasatosporales</taxon>
        <taxon>Streptomycetaceae</taxon>
        <taxon>Streptomyces</taxon>
    </lineage>
</organism>